<proteinExistence type="predicted"/>
<comment type="caution">
    <text evidence="1">The sequence shown here is derived from an EMBL/GenBank/DDBJ whole genome shotgun (WGS) entry which is preliminary data.</text>
</comment>
<protein>
    <submittedName>
        <fullName evidence="1">NDR1/HIN1-like protein 10</fullName>
    </submittedName>
</protein>
<dbReference type="EMBL" id="CM045767">
    <property type="protein sequence ID" value="KAI7998138.1"/>
    <property type="molecule type" value="Genomic_DNA"/>
</dbReference>
<dbReference type="Proteomes" id="UP001060215">
    <property type="component" value="Chromosome 10"/>
</dbReference>
<keyword evidence="2" id="KW-1185">Reference proteome</keyword>
<sequence length="187" mass="20409">MTIQSRPVTGYPAAGYPHPPPQFCNNTNGYPAAGASYPYAAPPPQAAYYYAQPYPDPCATFLRRFFGILIASFIIAATIAFIVWLIPRPRLLEFQVDSLSLSLSNFSISSSSISANWDVGFTAQNPNHKITLYYDDISTTVFYGEQPLSDTAVAPFVQRRRNETTVKATFTSSAGFVGEGIWDLGGG</sequence>
<accession>A0ACC0GC88</accession>
<evidence type="ECO:0000313" key="2">
    <source>
        <dbReference type="Proteomes" id="UP001060215"/>
    </source>
</evidence>
<reference evidence="1 2" key="1">
    <citation type="journal article" date="2022" name="Plant J.">
        <title>Chromosome-level genome of Camellia lanceoleosa provides a valuable resource for understanding genome evolution and self-incompatibility.</title>
        <authorList>
            <person name="Gong W."/>
            <person name="Xiao S."/>
            <person name="Wang L."/>
            <person name="Liao Z."/>
            <person name="Chang Y."/>
            <person name="Mo W."/>
            <person name="Hu G."/>
            <person name="Li W."/>
            <person name="Zhao G."/>
            <person name="Zhu H."/>
            <person name="Hu X."/>
            <person name="Ji K."/>
            <person name="Xiang X."/>
            <person name="Song Q."/>
            <person name="Yuan D."/>
            <person name="Jin S."/>
            <person name="Zhang L."/>
        </authorList>
    </citation>
    <scope>NUCLEOTIDE SEQUENCE [LARGE SCALE GENOMIC DNA]</scope>
    <source>
        <strain evidence="1">SQ_2022a</strain>
    </source>
</reference>
<name>A0ACC0GC88_9ERIC</name>
<gene>
    <name evidence="1" type="ORF">LOK49_LG10G02036</name>
</gene>
<evidence type="ECO:0000313" key="1">
    <source>
        <dbReference type="EMBL" id="KAI7998138.1"/>
    </source>
</evidence>
<organism evidence="1 2">
    <name type="scientific">Camellia lanceoleosa</name>
    <dbReference type="NCBI Taxonomy" id="1840588"/>
    <lineage>
        <taxon>Eukaryota</taxon>
        <taxon>Viridiplantae</taxon>
        <taxon>Streptophyta</taxon>
        <taxon>Embryophyta</taxon>
        <taxon>Tracheophyta</taxon>
        <taxon>Spermatophyta</taxon>
        <taxon>Magnoliopsida</taxon>
        <taxon>eudicotyledons</taxon>
        <taxon>Gunneridae</taxon>
        <taxon>Pentapetalae</taxon>
        <taxon>asterids</taxon>
        <taxon>Ericales</taxon>
        <taxon>Theaceae</taxon>
        <taxon>Camellia</taxon>
    </lineage>
</organism>